<comment type="caution">
    <text evidence="7">The sequence shown here is derived from an EMBL/GenBank/DDBJ whole genome shotgun (WGS) entry which is preliminary data.</text>
</comment>
<feature type="compositionally biased region" description="Pro residues" evidence="6">
    <location>
        <begin position="499"/>
        <end position="508"/>
    </location>
</feature>
<keyword evidence="5" id="KW-0539">Nucleus</keyword>
<feature type="compositionally biased region" description="Basic residues" evidence="6">
    <location>
        <begin position="1298"/>
        <end position="1309"/>
    </location>
</feature>
<feature type="compositionally biased region" description="Polar residues" evidence="6">
    <location>
        <begin position="629"/>
        <end position="640"/>
    </location>
</feature>
<proteinExistence type="inferred from homology"/>
<feature type="compositionally biased region" description="Low complexity" evidence="6">
    <location>
        <begin position="456"/>
        <end position="491"/>
    </location>
</feature>
<sequence>MNVNGPQGQPNPAHYAALQQQQHQQSQQQHANQQQYGGPASNHQLQQMYMAQQANKFGAQQHPNASMYQQQQQQQMMQQQGFNPAGVNPSALMNGRGGMPMNMGGMGGGMGGMSHQQMQQLQNMSRVNPAMLANASGGMGGINPSQLLNQQHMGMNGNPGLGMGGGMGGMTMNGGMNMGGINPAALTASNSGSGVPTSSSPPIPSGSAAPQTPNLSAAQPASNPGNPSHSQHPHQLNMPNLGLSATQMQQLNAMPQQERNKVLQRLMLQNMHQQGQQAQNANQMGNMGMSGMGDGSNTMMNFSMSGNQGGSGFNPQMAQMNQMNQMHLQQQQQQQQQRPGSSAGHPHPGMNNMNMGASGMAMPTLGNVMMPPPSSIPPRPPTASGQGPRPTPSPRPGTGGGFPQQQGQQHQQQPQQLPQPGTGTAPNSRPGTAGASPSRGMAPPPPRTQTPSRMHQQQQQGGRHTPGPGSTPTSAGPSGMSMAQQQQSSPSRGTTNLPTPIPIQPRPPMMNMGGQMQMNNMGMTRGAGSPAPRPGTGQGQRVPSRPGTVAPEFSGQPNGGNSQPMQQQQQGQTAGYQAIAPAPSTPTSASSMDGKNVRKVSGTPGPGTPASGQFPPSQVPQQQAPQLQRSVSIPPNTASISAGVPNPGPRPSSTASAPGGGGASTGLAGMGIVGNVGMSMRAMGGMPNVTAMGGGGGMNAAAMGISGMGTMGNMGPIGGMNNMNQMGMMNGMGPPPFPRSQSQGPQPTDPSMAAQPGMQRQMSGDATGMGVPPRVSVPAVNGLSVNTNLANSVPNPAQMMATPTMSSPMNIPTLPSLEVPTPQDSRQGSQQPPAKMNGVSATNGLGANVSTGSTANGGTKIINQYPPLPAGLKFNPIVTNITPVPFLESAKLIPPMSSEEIGHVQEWMKVDKAYEVTYKKMKEDMTEEVRENVVKGRAWWEKDPRATVDEMRGMAGSRRRPGEKLTLTGLKTGKDDRRPKKAGKREGFKLPRSIDPDDATRREQLVPIRLEFDVEHQKMRDTFVWNLNDPIITPEIFAQSIVDDYALAPSYHATITKTIQDQLSDYKAHSNTFGEDGLLNSPVEDLIENGKLDDEEAVWWEAWRKQVRSEVGYKQIGGEEGRSRKRRKVVKDEAIETPEILKHSISAASTDAPMSVDDFEEDESKMNEELRILIKLDIIVGPAKLEDQFEWDLENEDPSPEQFAEIYAKELGLGGEFKTAIAHSIREQVQTYQKSLFLVGHPSDGTMLQDDDLRMSLLPSLSTGARSMDQVVAFTPVFISLSDSEIERNEREREKELNRRRRKTTRGRRGVILPDREPPKTFRTPAIGFPEVDAATLNLVAAAAVPTRRAAAAAASLTIANMVASENGTVVIPQTAQAPLTPQVSTPVAPAKDKKPKGLFKPPSYPSTVLRPRAHVRAPTDSTAADPSTLPPPLEDDMPLPTSNSNIENRGARVVLSAKRVKELEREAKEKEYVDGQHANIINGVWHCSNCGCPENIAIGRRKGPLGDKSQCGLCGKYWHRHRRPRPVVYNSDPEFHLNLKREEEQSKINSNRKKRPHAANTEAPPSKAPTVEPETPAKPKSEVWTEAPKASPKEERAVSPISTASSASEAPLAAQRIKPNGTTKPAAPEPSTPPQPTPPVTAPPVTTPQTPGAAPASSAAPAGQGARPPAPDWLKLAVQEMQNKYPDDQFEVILRRMNHQPNPEWRIRCLDCPGKLYTPGPGETLTNYEVHLKNRQHRAKVNARVNNTNTTTTDS</sequence>
<feature type="compositionally biased region" description="Low complexity" evidence="6">
    <location>
        <begin position="403"/>
        <end position="426"/>
    </location>
</feature>
<feature type="compositionally biased region" description="Low complexity" evidence="6">
    <location>
        <begin position="555"/>
        <end position="572"/>
    </location>
</feature>
<feature type="compositionally biased region" description="Basic and acidic residues" evidence="6">
    <location>
        <begin position="1286"/>
        <end position="1297"/>
    </location>
</feature>
<feature type="region of interest" description="Disordered" evidence="6">
    <location>
        <begin position="815"/>
        <end position="838"/>
    </location>
</feature>
<evidence type="ECO:0000313" key="8">
    <source>
        <dbReference type="Proteomes" id="UP001385951"/>
    </source>
</evidence>
<feature type="region of interest" description="Disordered" evidence="6">
    <location>
        <begin position="59"/>
        <end position="92"/>
    </location>
</feature>
<keyword evidence="4" id="KW-0804">Transcription</keyword>
<evidence type="ECO:0000313" key="7">
    <source>
        <dbReference type="EMBL" id="KAK7683780.1"/>
    </source>
</evidence>
<dbReference type="Proteomes" id="UP001385951">
    <property type="component" value="Unassembled WGS sequence"/>
</dbReference>
<feature type="region of interest" description="Disordered" evidence="6">
    <location>
        <begin position="1"/>
        <end position="40"/>
    </location>
</feature>
<dbReference type="PANTHER" id="PTHR10019">
    <property type="entry name" value="SNF5"/>
    <property type="match status" value="1"/>
</dbReference>
<accession>A0AAW0FY29</accession>
<feature type="compositionally biased region" description="Polar residues" evidence="6">
    <location>
        <begin position="1"/>
        <end position="10"/>
    </location>
</feature>
<gene>
    <name evidence="7" type="ORF">QCA50_013156</name>
</gene>
<feature type="compositionally biased region" description="Basic and acidic residues" evidence="6">
    <location>
        <begin position="972"/>
        <end position="996"/>
    </location>
</feature>
<evidence type="ECO:0000256" key="2">
    <source>
        <dbReference type="ARBA" id="ARBA00010239"/>
    </source>
</evidence>
<organism evidence="7 8">
    <name type="scientific">Cerrena zonata</name>
    <dbReference type="NCBI Taxonomy" id="2478898"/>
    <lineage>
        <taxon>Eukaryota</taxon>
        <taxon>Fungi</taxon>
        <taxon>Dikarya</taxon>
        <taxon>Basidiomycota</taxon>
        <taxon>Agaricomycotina</taxon>
        <taxon>Agaricomycetes</taxon>
        <taxon>Polyporales</taxon>
        <taxon>Cerrenaceae</taxon>
        <taxon>Cerrena</taxon>
    </lineage>
</organism>
<comment type="similarity">
    <text evidence="2">Belongs to the SNF5 family.</text>
</comment>
<feature type="compositionally biased region" description="Low complexity" evidence="6">
    <location>
        <begin position="69"/>
        <end position="80"/>
    </location>
</feature>
<dbReference type="EMBL" id="JASBNA010000029">
    <property type="protein sequence ID" value="KAK7683780.1"/>
    <property type="molecule type" value="Genomic_DNA"/>
</dbReference>
<feature type="compositionally biased region" description="Low complexity" evidence="6">
    <location>
        <begin position="323"/>
        <end position="337"/>
    </location>
</feature>
<evidence type="ECO:0000256" key="6">
    <source>
        <dbReference type="SAM" id="MobiDB-lite"/>
    </source>
</evidence>
<feature type="compositionally biased region" description="Low complexity" evidence="6">
    <location>
        <begin position="613"/>
        <end position="628"/>
    </location>
</feature>
<feature type="compositionally biased region" description="Low complexity" evidence="6">
    <location>
        <begin position="349"/>
        <end position="362"/>
    </location>
</feature>
<feature type="region of interest" description="Disordered" evidence="6">
    <location>
        <begin position="323"/>
        <end position="662"/>
    </location>
</feature>
<evidence type="ECO:0000256" key="4">
    <source>
        <dbReference type="ARBA" id="ARBA00023163"/>
    </source>
</evidence>
<keyword evidence="8" id="KW-1185">Reference proteome</keyword>
<feature type="region of interest" description="Disordered" evidence="6">
    <location>
        <begin position="733"/>
        <end position="772"/>
    </location>
</feature>
<dbReference type="InterPro" id="IPR006939">
    <property type="entry name" value="SNF5"/>
</dbReference>
<feature type="compositionally biased region" description="Pro residues" evidence="6">
    <location>
        <begin position="370"/>
        <end position="381"/>
    </location>
</feature>
<feature type="region of interest" description="Disordered" evidence="6">
    <location>
        <begin position="187"/>
        <end position="239"/>
    </location>
</feature>
<evidence type="ECO:0008006" key="9">
    <source>
        <dbReference type="Google" id="ProtNLM"/>
    </source>
</evidence>
<feature type="compositionally biased region" description="Low complexity" evidence="6">
    <location>
        <begin position="188"/>
        <end position="198"/>
    </location>
</feature>
<dbReference type="Pfam" id="PF04855">
    <property type="entry name" value="SNF5"/>
    <property type="match status" value="1"/>
</dbReference>
<dbReference type="GO" id="GO:0000228">
    <property type="term" value="C:nuclear chromosome"/>
    <property type="evidence" value="ECO:0007669"/>
    <property type="project" value="InterPro"/>
</dbReference>
<dbReference type="GO" id="GO:0006338">
    <property type="term" value="P:chromatin remodeling"/>
    <property type="evidence" value="ECO:0007669"/>
    <property type="project" value="InterPro"/>
</dbReference>
<feature type="compositionally biased region" description="Low complexity" evidence="6">
    <location>
        <begin position="580"/>
        <end position="591"/>
    </location>
</feature>
<keyword evidence="3" id="KW-0805">Transcription regulation</keyword>
<feature type="compositionally biased region" description="Low complexity" evidence="6">
    <location>
        <begin position="509"/>
        <end position="523"/>
    </location>
</feature>
<comment type="subcellular location">
    <subcellularLocation>
        <location evidence="1">Nucleus</location>
    </subcellularLocation>
</comment>
<protein>
    <recommendedName>
        <fullName evidence="9">SNF5-domain-containing protein</fullName>
    </recommendedName>
</protein>
<feature type="region of interest" description="Disordered" evidence="6">
    <location>
        <begin position="1541"/>
        <end position="1671"/>
    </location>
</feature>
<feature type="compositionally biased region" description="Pro residues" evidence="6">
    <location>
        <begin position="1628"/>
        <end position="1647"/>
    </location>
</feature>
<feature type="region of interest" description="Disordered" evidence="6">
    <location>
        <begin position="952"/>
        <end position="996"/>
    </location>
</feature>
<feature type="region of interest" description="Disordered" evidence="6">
    <location>
        <begin position="1286"/>
        <end position="1325"/>
    </location>
</feature>
<feature type="compositionally biased region" description="Polar residues" evidence="6">
    <location>
        <begin position="822"/>
        <end position="832"/>
    </location>
</feature>
<reference evidence="7 8" key="1">
    <citation type="submission" date="2022-09" db="EMBL/GenBank/DDBJ databases">
        <authorList>
            <person name="Palmer J.M."/>
        </authorList>
    </citation>
    <scope>NUCLEOTIDE SEQUENCE [LARGE SCALE GENOMIC DNA]</scope>
    <source>
        <strain evidence="7 8">DSM 7382</strain>
    </source>
</reference>
<evidence type="ECO:0000256" key="5">
    <source>
        <dbReference type="ARBA" id="ARBA00023242"/>
    </source>
</evidence>
<feature type="compositionally biased region" description="Low complexity" evidence="6">
    <location>
        <begin position="13"/>
        <end position="35"/>
    </location>
</feature>
<feature type="compositionally biased region" description="Polar residues" evidence="6">
    <location>
        <begin position="211"/>
        <end position="239"/>
    </location>
</feature>
<evidence type="ECO:0000256" key="1">
    <source>
        <dbReference type="ARBA" id="ARBA00004123"/>
    </source>
</evidence>
<name>A0AAW0FY29_9APHY</name>
<feature type="region of interest" description="Disordered" evidence="6">
    <location>
        <begin position="1382"/>
        <end position="1446"/>
    </location>
</feature>
<evidence type="ECO:0000256" key="3">
    <source>
        <dbReference type="ARBA" id="ARBA00023015"/>
    </source>
</evidence>
<feature type="compositionally biased region" description="Low complexity" evidence="6">
    <location>
        <begin position="1648"/>
        <end position="1668"/>
    </location>
</feature>